<dbReference type="SMART" id="SM00448">
    <property type="entry name" value="REC"/>
    <property type="match status" value="1"/>
</dbReference>
<keyword evidence="1 6" id="KW-0597">Phosphoprotein</keyword>
<dbReference type="SUPFAM" id="SSF52172">
    <property type="entry name" value="CheY-like"/>
    <property type="match status" value="1"/>
</dbReference>
<dbReference type="NCBIfam" id="TIGR01387">
    <property type="entry name" value="cztR_silR_copR"/>
    <property type="match status" value="1"/>
</dbReference>
<dbReference type="Pfam" id="PF00486">
    <property type="entry name" value="Trans_reg_C"/>
    <property type="match status" value="1"/>
</dbReference>
<dbReference type="AlphaFoldDB" id="A0A0N8S2A4"/>
<dbReference type="GO" id="GO:0000156">
    <property type="term" value="F:phosphorelay response regulator activity"/>
    <property type="evidence" value="ECO:0007669"/>
    <property type="project" value="TreeGrafter"/>
</dbReference>
<dbReference type="PANTHER" id="PTHR48111:SF41">
    <property type="entry name" value="TRANSCRIPTIONAL REGULATORY PROTEIN CUSR-RELATED"/>
    <property type="match status" value="1"/>
</dbReference>
<dbReference type="PANTHER" id="PTHR48111">
    <property type="entry name" value="REGULATOR OF RPOS"/>
    <property type="match status" value="1"/>
</dbReference>
<name>A0A0N8S2A4_9PSED</name>
<dbReference type="GO" id="GO:0005829">
    <property type="term" value="C:cytosol"/>
    <property type="evidence" value="ECO:0007669"/>
    <property type="project" value="TreeGrafter"/>
</dbReference>
<dbReference type="InterPro" id="IPR036388">
    <property type="entry name" value="WH-like_DNA-bd_sf"/>
</dbReference>
<dbReference type="InterPro" id="IPR039420">
    <property type="entry name" value="WalR-like"/>
</dbReference>
<evidence type="ECO:0000259" key="8">
    <source>
        <dbReference type="PROSITE" id="PS50110"/>
    </source>
</evidence>
<dbReference type="InterPro" id="IPR001867">
    <property type="entry name" value="OmpR/PhoB-type_DNA-bd"/>
</dbReference>
<evidence type="ECO:0000259" key="9">
    <source>
        <dbReference type="PROSITE" id="PS51755"/>
    </source>
</evidence>
<keyword evidence="3" id="KW-0805">Transcription regulation</keyword>
<dbReference type="PROSITE" id="PS50110">
    <property type="entry name" value="RESPONSE_REGULATORY"/>
    <property type="match status" value="1"/>
</dbReference>
<feature type="DNA-binding region" description="OmpR/PhoB-type" evidence="7">
    <location>
        <begin position="158"/>
        <end position="256"/>
    </location>
</feature>
<dbReference type="PATRIC" id="fig|86176.4.peg.3455"/>
<feature type="domain" description="Response regulatory" evidence="8">
    <location>
        <begin position="36"/>
        <end position="149"/>
    </location>
</feature>
<dbReference type="Gene3D" id="1.10.10.10">
    <property type="entry name" value="Winged helix-like DNA-binding domain superfamily/Winged helix DNA-binding domain"/>
    <property type="match status" value="1"/>
</dbReference>
<dbReference type="SMART" id="SM00862">
    <property type="entry name" value="Trans_reg_C"/>
    <property type="match status" value="1"/>
</dbReference>
<evidence type="ECO:0000313" key="10">
    <source>
        <dbReference type="EMBL" id="KPX84239.1"/>
    </source>
</evidence>
<dbReference type="Pfam" id="PF00072">
    <property type="entry name" value="Response_reg"/>
    <property type="match status" value="1"/>
</dbReference>
<accession>A0A0N8S2A4</accession>
<dbReference type="CDD" id="cd00383">
    <property type="entry name" value="trans_reg_C"/>
    <property type="match status" value="1"/>
</dbReference>
<dbReference type="InterPro" id="IPR001789">
    <property type="entry name" value="Sig_transdc_resp-reg_receiver"/>
</dbReference>
<dbReference type="Gene3D" id="3.40.50.2300">
    <property type="match status" value="1"/>
</dbReference>
<dbReference type="GO" id="GO:0000976">
    <property type="term" value="F:transcription cis-regulatory region binding"/>
    <property type="evidence" value="ECO:0007669"/>
    <property type="project" value="TreeGrafter"/>
</dbReference>
<keyword evidence="11" id="KW-1185">Reference proteome</keyword>
<keyword evidence="4 7" id="KW-0238">DNA-binding</keyword>
<proteinExistence type="predicted"/>
<comment type="caution">
    <text evidence="10">The sequence shown here is derived from an EMBL/GenBank/DDBJ whole genome shotgun (WGS) entry which is preliminary data.</text>
</comment>
<dbReference type="EMBL" id="LJQT01000357">
    <property type="protein sequence ID" value="KPX84239.1"/>
    <property type="molecule type" value="Genomic_DNA"/>
</dbReference>
<protein>
    <submittedName>
        <fullName evidence="10">DNA-binding heavy metal response regulator</fullName>
    </submittedName>
</protein>
<dbReference type="FunFam" id="3.40.50.2300:FF:000001">
    <property type="entry name" value="DNA-binding response regulator PhoB"/>
    <property type="match status" value="1"/>
</dbReference>
<evidence type="ECO:0000256" key="2">
    <source>
        <dbReference type="ARBA" id="ARBA00023012"/>
    </source>
</evidence>
<evidence type="ECO:0000256" key="1">
    <source>
        <dbReference type="ARBA" id="ARBA00022553"/>
    </source>
</evidence>
<evidence type="ECO:0000256" key="7">
    <source>
        <dbReference type="PROSITE-ProRule" id="PRU01091"/>
    </source>
</evidence>
<feature type="modified residue" description="4-aspartylphosphate" evidence="6">
    <location>
        <position position="85"/>
    </location>
</feature>
<gene>
    <name evidence="10" type="ORF">ALO64_05213</name>
</gene>
<reference evidence="10 11" key="1">
    <citation type="submission" date="2015-09" db="EMBL/GenBank/DDBJ databases">
        <title>Genome announcement of multiple Pseudomonas syringae strains.</title>
        <authorList>
            <person name="Thakur S."/>
            <person name="Wang P.W."/>
            <person name="Gong Y."/>
            <person name="Weir B.S."/>
            <person name="Guttman D.S."/>
        </authorList>
    </citation>
    <scope>NUCLEOTIDE SEQUENCE [LARGE SCALE GENOMIC DNA]</scope>
    <source>
        <strain evidence="10 11">ICMP6289</strain>
    </source>
</reference>
<dbReference type="Gene3D" id="6.10.250.690">
    <property type="match status" value="1"/>
</dbReference>
<keyword evidence="5" id="KW-0804">Transcription</keyword>
<dbReference type="FunFam" id="1.10.10.10:FF:000005">
    <property type="entry name" value="Two-component system response regulator"/>
    <property type="match status" value="1"/>
</dbReference>
<dbReference type="GO" id="GO:0032993">
    <property type="term" value="C:protein-DNA complex"/>
    <property type="evidence" value="ECO:0007669"/>
    <property type="project" value="TreeGrafter"/>
</dbReference>
<evidence type="ECO:0000313" key="11">
    <source>
        <dbReference type="Proteomes" id="UP000050455"/>
    </source>
</evidence>
<evidence type="ECO:0000256" key="6">
    <source>
        <dbReference type="PROSITE-ProRule" id="PRU00169"/>
    </source>
</evidence>
<evidence type="ECO:0000256" key="3">
    <source>
        <dbReference type="ARBA" id="ARBA00023015"/>
    </source>
</evidence>
<dbReference type="InterPro" id="IPR006291">
    <property type="entry name" value="CusR-like"/>
</dbReference>
<dbReference type="GO" id="GO:0006355">
    <property type="term" value="P:regulation of DNA-templated transcription"/>
    <property type="evidence" value="ECO:0007669"/>
    <property type="project" value="InterPro"/>
</dbReference>
<dbReference type="CDD" id="cd19935">
    <property type="entry name" value="REC_OmpR_CusR-like"/>
    <property type="match status" value="1"/>
</dbReference>
<evidence type="ECO:0000256" key="4">
    <source>
        <dbReference type="ARBA" id="ARBA00023125"/>
    </source>
</evidence>
<dbReference type="PROSITE" id="PS51755">
    <property type="entry name" value="OMPR_PHOB"/>
    <property type="match status" value="1"/>
</dbReference>
<dbReference type="Proteomes" id="UP000050455">
    <property type="component" value="Unassembled WGS sequence"/>
</dbReference>
<sequence length="258" mass="29623">MLENYDFVIQQDKRFFSVHCTASSSYVHQTGSLVMRILVVEDEPKTAEYMHQGLTESGYIVDIAATGLDGLYLAQHQAYDVVILDVNLPEMDGWEVLSRLRKTVSTRVMMVTARGRLEEKVKGLELGADDYLVKPFEFPELLARVRTLMRRSEQTTTSKVLQVGDLELDQGRHRAFRGSQRIDLTTKEFALLHLLMRHSGEVMSRTQIISLVWDMNFDCDTNVVEVSIRRLRAKIDDPFETKLIHTLRGVGYVLEVRE</sequence>
<evidence type="ECO:0000256" key="5">
    <source>
        <dbReference type="ARBA" id="ARBA00023163"/>
    </source>
</evidence>
<dbReference type="InterPro" id="IPR011006">
    <property type="entry name" value="CheY-like_superfamily"/>
</dbReference>
<organism evidence="10 11">
    <name type="scientific">Pseudomonas meliae</name>
    <dbReference type="NCBI Taxonomy" id="86176"/>
    <lineage>
        <taxon>Bacteria</taxon>
        <taxon>Pseudomonadati</taxon>
        <taxon>Pseudomonadota</taxon>
        <taxon>Gammaproteobacteria</taxon>
        <taxon>Pseudomonadales</taxon>
        <taxon>Pseudomonadaceae</taxon>
        <taxon>Pseudomonas</taxon>
    </lineage>
</organism>
<feature type="domain" description="OmpR/PhoB-type" evidence="9">
    <location>
        <begin position="158"/>
        <end position="256"/>
    </location>
</feature>
<keyword evidence="2" id="KW-0902">Two-component regulatory system</keyword>